<evidence type="ECO:0000313" key="4">
    <source>
        <dbReference type="EMBL" id="CUH85643.1"/>
    </source>
</evidence>
<proteinExistence type="predicted"/>
<dbReference type="Gene3D" id="1.10.238.10">
    <property type="entry name" value="EF-hand"/>
    <property type="match status" value="2"/>
</dbReference>
<keyword evidence="2" id="KW-0677">Repeat</keyword>
<reference evidence="4 5" key="1">
    <citation type="submission" date="2015-09" db="EMBL/GenBank/DDBJ databases">
        <authorList>
            <consortium name="Swine Surveillance"/>
        </authorList>
    </citation>
    <scope>NUCLEOTIDE SEQUENCE [LARGE SCALE GENOMIC DNA]</scope>
    <source>
        <strain evidence="4 5">CECT 8383</strain>
    </source>
</reference>
<feature type="domain" description="EF-hand" evidence="3">
    <location>
        <begin position="151"/>
        <end position="186"/>
    </location>
</feature>
<evidence type="ECO:0000259" key="3">
    <source>
        <dbReference type="PROSITE" id="PS50222"/>
    </source>
</evidence>
<evidence type="ECO:0000256" key="1">
    <source>
        <dbReference type="ARBA" id="ARBA00022723"/>
    </source>
</evidence>
<dbReference type="PANTHER" id="PTHR10827:SF98">
    <property type="entry name" value="45 KDA CALCIUM-BINDING PROTEIN"/>
    <property type="match status" value="1"/>
</dbReference>
<dbReference type="Pfam" id="PF13202">
    <property type="entry name" value="EF-hand_5"/>
    <property type="match status" value="1"/>
</dbReference>
<dbReference type="GO" id="GO:0005509">
    <property type="term" value="F:calcium ion binding"/>
    <property type="evidence" value="ECO:0007669"/>
    <property type="project" value="InterPro"/>
</dbReference>
<dbReference type="OrthoDB" id="7826741at2"/>
<dbReference type="PANTHER" id="PTHR10827">
    <property type="entry name" value="RETICULOCALBIN"/>
    <property type="match status" value="1"/>
</dbReference>
<dbReference type="Proteomes" id="UP000051681">
    <property type="component" value="Unassembled WGS sequence"/>
</dbReference>
<evidence type="ECO:0000313" key="5">
    <source>
        <dbReference type="Proteomes" id="UP000051681"/>
    </source>
</evidence>
<evidence type="ECO:0000256" key="2">
    <source>
        <dbReference type="ARBA" id="ARBA00022737"/>
    </source>
</evidence>
<dbReference type="STRING" id="340021.TM5383_02877"/>
<feature type="domain" description="EF-hand" evidence="3">
    <location>
        <begin position="206"/>
        <end position="241"/>
    </location>
</feature>
<organism evidence="4 5">
    <name type="scientific">Thalassovita mediterranea</name>
    <dbReference type="NCBI Taxonomy" id="340021"/>
    <lineage>
        <taxon>Bacteria</taxon>
        <taxon>Pseudomonadati</taxon>
        <taxon>Pseudomonadota</taxon>
        <taxon>Alphaproteobacteria</taxon>
        <taxon>Rhodobacterales</taxon>
        <taxon>Roseobacteraceae</taxon>
        <taxon>Thalassovita</taxon>
    </lineage>
</organism>
<dbReference type="SMART" id="SM00054">
    <property type="entry name" value="EFh"/>
    <property type="match status" value="2"/>
</dbReference>
<dbReference type="SUPFAM" id="SSF47473">
    <property type="entry name" value="EF-hand"/>
    <property type="match status" value="1"/>
</dbReference>
<feature type="domain" description="EF-hand" evidence="3">
    <location>
        <begin position="317"/>
        <end position="345"/>
    </location>
</feature>
<name>A0A0N7M2B5_9RHOB</name>
<accession>A0A0N7M2B5</accession>
<keyword evidence="1" id="KW-0479">Metal-binding</keyword>
<dbReference type="EMBL" id="CYSF01000017">
    <property type="protein sequence ID" value="CUH85643.1"/>
    <property type="molecule type" value="Genomic_DNA"/>
</dbReference>
<dbReference type="PROSITE" id="PS50222">
    <property type="entry name" value="EF_HAND_2"/>
    <property type="match status" value="3"/>
</dbReference>
<sequence>MPFAGHGFIGKFGTGLSGDLADTPAVYPQSHILLNDMTNDRRRIKKGSDSMSKKTESIEFRLSPEQKQDLARRVAQDGQTMSGYLRDLVAQDIGMQDQADASVAAGGVSFAKGDTRMKTLLSNTTTRVSIMALPALLLAGGYLASASMPAQASSDARVAFAELDINGDGQVTETEYLAFNYGDEPAMPPVPEVCAGSEVAAEMSRPVKDMLREDMAHMDANADKVITYDELEAVMQREAVETFLEADEDGNGLVTVDEVIAYENAAEQLVPEELTQDLGASVDCIVALKATLEKWEADWDADTAAMGHDDGEDLDLTTLQGARVFIAEYDENRDGRLSLSEVVHN</sequence>
<dbReference type="InterPro" id="IPR018247">
    <property type="entry name" value="EF_Hand_1_Ca_BS"/>
</dbReference>
<dbReference type="InterPro" id="IPR002048">
    <property type="entry name" value="EF_hand_dom"/>
</dbReference>
<protein>
    <submittedName>
        <fullName evidence="4">EF hand</fullName>
    </submittedName>
</protein>
<dbReference type="AlphaFoldDB" id="A0A0N7M2B5"/>
<dbReference type="PROSITE" id="PS00018">
    <property type="entry name" value="EF_HAND_1"/>
    <property type="match status" value="4"/>
</dbReference>
<dbReference type="InterPro" id="IPR011992">
    <property type="entry name" value="EF-hand-dom_pair"/>
</dbReference>
<keyword evidence="5" id="KW-1185">Reference proteome</keyword>
<gene>
    <name evidence="4" type="ORF">TM5383_02877</name>
</gene>